<keyword evidence="1" id="KW-0812">Transmembrane</keyword>
<evidence type="ECO:0000313" key="3">
    <source>
        <dbReference type="Proteomes" id="UP000029385"/>
    </source>
</evidence>
<name>A0A091AY25_9GAMM</name>
<gene>
    <name evidence="2" type="ORF">N789_09675</name>
</gene>
<sequence>MSQNTDHIKLLMQALRAGKRLDISQLPEPMRAQVQAQLDKMPPELRQRLLEGAETVAKSAAVSAHAPARIAPRKDVVGHYNQTIQPGDGGSTLVLRLLILSALGLAVYLALT</sequence>
<feature type="transmembrane region" description="Helical" evidence="1">
    <location>
        <begin position="93"/>
        <end position="111"/>
    </location>
</feature>
<keyword evidence="1" id="KW-0472">Membrane</keyword>
<reference evidence="2 3" key="1">
    <citation type="submission" date="2013-09" db="EMBL/GenBank/DDBJ databases">
        <title>Genome sequencing of Arenimonas oryziterrae.</title>
        <authorList>
            <person name="Chen F."/>
            <person name="Wang G."/>
        </authorList>
    </citation>
    <scope>NUCLEOTIDE SEQUENCE [LARGE SCALE GENOMIC DNA]</scope>
    <source>
        <strain evidence="2 3">YC6267</strain>
    </source>
</reference>
<dbReference type="RefSeq" id="WP_022968399.1">
    <property type="nucleotide sequence ID" value="NZ_ATVD01000001.1"/>
</dbReference>
<organism evidence="2 3">
    <name type="scientific">Arenimonas oryziterrae DSM 21050 = YC6267</name>
    <dbReference type="NCBI Taxonomy" id="1121015"/>
    <lineage>
        <taxon>Bacteria</taxon>
        <taxon>Pseudomonadati</taxon>
        <taxon>Pseudomonadota</taxon>
        <taxon>Gammaproteobacteria</taxon>
        <taxon>Lysobacterales</taxon>
        <taxon>Lysobacteraceae</taxon>
        <taxon>Arenimonas</taxon>
    </lineage>
</organism>
<dbReference type="Proteomes" id="UP000029385">
    <property type="component" value="Unassembled WGS sequence"/>
</dbReference>
<dbReference type="EMBL" id="AVCI01000005">
    <property type="protein sequence ID" value="KFN43534.1"/>
    <property type="molecule type" value="Genomic_DNA"/>
</dbReference>
<evidence type="ECO:0000256" key="1">
    <source>
        <dbReference type="SAM" id="Phobius"/>
    </source>
</evidence>
<accession>A0A091AY25</accession>
<proteinExistence type="predicted"/>
<protein>
    <submittedName>
        <fullName evidence="2">Uncharacterized protein</fullName>
    </submittedName>
</protein>
<dbReference type="STRING" id="1121015.GCA_000420545_00747"/>
<dbReference type="PATRIC" id="fig|1121015.4.peg.1423"/>
<comment type="caution">
    <text evidence="2">The sequence shown here is derived from an EMBL/GenBank/DDBJ whole genome shotgun (WGS) entry which is preliminary data.</text>
</comment>
<dbReference type="AlphaFoldDB" id="A0A091AY25"/>
<evidence type="ECO:0000313" key="2">
    <source>
        <dbReference type="EMBL" id="KFN43534.1"/>
    </source>
</evidence>
<keyword evidence="3" id="KW-1185">Reference proteome</keyword>
<keyword evidence="1" id="KW-1133">Transmembrane helix</keyword>